<gene>
    <name evidence="2" type="ORF">EAV92_22820</name>
</gene>
<proteinExistence type="predicted"/>
<keyword evidence="1" id="KW-0472">Membrane</keyword>
<feature type="transmembrane region" description="Helical" evidence="1">
    <location>
        <begin position="209"/>
        <end position="227"/>
    </location>
</feature>
<dbReference type="RefSeq" id="WP_123043209.1">
    <property type="nucleotide sequence ID" value="NZ_CP033433.1"/>
</dbReference>
<protein>
    <recommendedName>
        <fullName evidence="4">ABC transporter permease</fullName>
    </recommendedName>
</protein>
<dbReference type="KEGG" id="coh:EAV92_22820"/>
<feature type="transmembrane region" description="Helical" evidence="1">
    <location>
        <begin position="20"/>
        <end position="40"/>
    </location>
</feature>
<dbReference type="Proteomes" id="UP000269097">
    <property type="component" value="Chromosome"/>
</dbReference>
<dbReference type="EMBL" id="CP033433">
    <property type="protein sequence ID" value="AYQ75129.1"/>
    <property type="molecule type" value="Genomic_DNA"/>
</dbReference>
<dbReference type="AlphaFoldDB" id="A0A3G3K5S3"/>
<evidence type="ECO:0000313" key="3">
    <source>
        <dbReference type="Proteomes" id="UP000269097"/>
    </source>
</evidence>
<evidence type="ECO:0000313" key="2">
    <source>
        <dbReference type="EMBL" id="AYQ75129.1"/>
    </source>
</evidence>
<evidence type="ECO:0008006" key="4">
    <source>
        <dbReference type="Google" id="ProtNLM"/>
    </source>
</evidence>
<accession>A0A3G3K5S3</accession>
<keyword evidence="1" id="KW-1133">Transmembrane helix</keyword>
<keyword evidence="1" id="KW-0812">Transmembrane</keyword>
<feature type="transmembrane region" description="Helical" evidence="1">
    <location>
        <begin position="174"/>
        <end position="197"/>
    </location>
</feature>
<name>A0A3G3K5S3_9BACL</name>
<reference evidence="2 3" key="1">
    <citation type="submission" date="2018-10" db="EMBL/GenBank/DDBJ databases">
        <title>Genome Sequence of Cohnella sp.</title>
        <authorList>
            <person name="Srinivasan S."/>
            <person name="Kim M.K."/>
        </authorList>
    </citation>
    <scope>NUCLEOTIDE SEQUENCE [LARGE SCALE GENOMIC DNA]</scope>
    <source>
        <strain evidence="2 3">18JY8-7</strain>
    </source>
</reference>
<evidence type="ECO:0000256" key="1">
    <source>
        <dbReference type="SAM" id="Phobius"/>
    </source>
</evidence>
<feature type="transmembrane region" description="Helical" evidence="1">
    <location>
        <begin position="138"/>
        <end position="162"/>
    </location>
</feature>
<feature type="transmembrane region" description="Helical" evidence="1">
    <location>
        <begin position="52"/>
        <end position="71"/>
    </location>
</feature>
<organism evidence="2 3">
    <name type="scientific">Cohnella candidum</name>
    <dbReference type="NCBI Taxonomy" id="2674991"/>
    <lineage>
        <taxon>Bacteria</taxon>
        <taxon>Bacillati</taxon>
        <taxon>Bacillota</taxon>
        <taxon>Bacilli</taxon>
        <taxon>Bacillales</taxon>
        <taxon>Paenibacillaceae</taxon>
        <taxon>Cohnella</taxon>
    </lineage>
</organism>
<feature type="transmembrane region" description="Helical" evidence="1">
    <location>
        <begin position="107"/>
        <end position="126"/>
    </location>
</feature>
<keyword evidence="3" id="KW-1185">Reference proteome</keyword>
<sequence>MSGWKAAWAMAMFGWRKEWLGMLFTFLFALYCGGMTGVSLNELLSDPAGSSGMFVMVDWMYLMVFPAFGLLMNRTAFKISRDDVYTKKIAHWRTMPIPLQTIVKARMLNALLMVPIIGLAFLLLQYGVSSALRDRMSLVGWLAAGFVWMCYAFAMNAVLIWLELGCSGKRYVWYYWGFVAACMIVSAILAFGGVHLVRETMIQIDAGHYYILPAGLAIAAAALYAGYRLTLKRMRERSYVF</sequence>